<sequence>MNSVDNKDLQAFKEKKFKINKDYFKLFGR</sequence>
<dbReference type="Proteomes" id="UP000005212">
    <property type="component" value="Chromosome"/>
</dbReference>
<reference evidence="2" key="2">
    <citation type="submission" date="2012-03" db="EMBL/GenBank/DDBJ databases">
        <title>Complete genome sequence of Borrelia crocidurae.</title>
        <authorList>
            <person name="Elbir H."/>
            <person name="Gimenez G."/>
            <person name="Robert C."/>
            <person name="Raoult D."/>
            <person name="Drancourt M."/>
        </authorList>
    </citation>
    <scope>NUCLEOTIDE SEQUENCE [LARGE SCALE GENOMIC DNA]</scope>
    <source>
        <strain evidence="2">Achema</strain>
    </source>
</reference>
<name>I0FDE4_BORCA</name>
<dbReference type="AlphaFoldDB" id="I0FDE4"/>
<gene>
    <name evidence="1" type="ordered locus">Q7M_721</name>
</gene>
<reference evidence="1 2" key="1">
    <citation type="journal article" date="2012" name="J. Bacteriol.">
        <title>Complete Genome Sequence of Borrelia crocidurae.</title>
        <authorList>
            <person name="Elbir H."/>
            <person name="Gimenez G."/>
            <person name="Robert C."/>
            <person name="Bergstrom S."/>
            <person name="Cutler S."/>
            <person name="Raoult D."/>
            <person name="Drancourt M."/>
        </authorList>
    </citation>
    <scope>NUCLEOTIDE SEQUENCE [LARGE SCALE GENOMIC DNA]</scope>
    <source>
        <strain evidence="1 2">Achema</strain>
    </source>
</reference>
<organism evidence="1 2">
    <name type="scientific">Borrelia crocidurae (strain Achema)</name>
    <dbReference type="NCBI Taxonomy" id="1155096"/>
    <lineage>
        <taxon>Bacteria</taxon>
        <taxon>Pseudomonadati</taxon>
        <taxon>Spirochaetota</taxon>
        <taxon>Spirochaetia</taxon>
        <taxon>Spirochaetales</taxon>
        <taxon>Borreliaceae</taxon>
        <taxon>Borrelia</taxon>
    </lineage>
</organism>
<dbReference type="HOGENOM" id="CLU_3408843_0_0_12"/>
<accession>I0FDE4</accession>
<protein>
    <submittedName>
        <fullName evidence="1">Uncharacterized protein</fullName>
    </submittedName>
</protein>
<evidence type="ECO:0000313" key="1">
    <source>
        <dbReference type="EMBL" id="AFI31500.1"/>
    </source>
</evidence>
<dbReference type="KEGG" id="bcw:Q7M_721"/>
<evidence type="ECO:0000313" key="2">
    <source>
        <dbReference type="Proteomes" id="UP000005212"/>
    </source>
</evidence>
<dbReference type="EMBL" id="CP003426">
    <property type="protein sequence ID" value="AFI31500.1"/>
    <property type="molecule type" value="Genomic_DNA"/>
</dbReference>
<proteinExistence type="predicted"/>